<name>A0A838L7B8_9SPHN</name>
<dbReference type="AlphaFoldDB" id="A0A838L7B8"/>
<dbReference type="EC" id="4.2.1.33" evidence="10"/>
<comment type="function">
    <text evidence="2 10">Catalyzes the isomerization between 2-isopropylmalate and 3-isopropylmalate, via the formation of 2-isopropylmaleate.</text>
</comment>
<evidence type="ECO:0000256" key="8">
    <source>
        <dbReference type="ARBA" id="ARBA00023239"/>
    </source>
</evidence>
<dbReference type="InterPro" id="IPR004431">
    <property type="entry name" value="3-IsopropMal_deHydase_ssu"/>
</dbReference>
<dbReference type="GO" id="GO:0009098">
    <property type="term" value="P:L-leucine biosynthetic process"/>
    <property type="evidence" value="ECO:0007669"/>
    <property type="project" value="UniProtKB-UniRule"/>
</dbReference>
<dbReference type="InterPro" id="IPR015928">
    <property type="entry name" value="Aconitase/3IPM_dehydase_swvl"/>
</dbReference>
<reference evidence="12 13" key="1">
    <citation type="submission" date="2020-07" db="EMBL/GenBank/DDBJ databases">
        <authorList>
            <person name="Sun Q."/>
        </authorList>
    </citation>
    <scope>NUCLEOTIDE SEQUENCE [LARGE SCALE GENOMIC DNA]</scope>
    <source>
        <strain evidence="12 13">CGMCC 1.13654</strain>
    </source>
</reference>
<dbReference type="NCBIfam" id="NF002458">
    <property type="entry name" value="PRK01641.1"/>
    <property type="match status" value="1"/>
</dbReference>
<dbReference type="HAMAP" id="MF_01031">
    <property type="entry name" value="LeuD_type1"/>
    <property type="match status" value="1"/>
</dbReference>
<evidence type="ECO:0000256" key="9">
    <source>
        <dbReference type="ARBA" id="ARBA00023304"/>
    </source>
</evidence>
<feature type="domain" description="Aconitase A/isopropylmalate dehydratase small subunit swivel" evidence="11">
    <location>
        <begin position="1"/>
        <end position="122"/>
    </location>
</feature>
<dbReference type="Proteomes" id="UP000570166">
    <property type="component" value="Unassembled WGS sequence"/>
</dbReference>
<dbReference type="PANTHER" id="PTHR43345:SF5">
    <property type="entry name" value="3-ISOPROPYLMALATE DEHYDRATASE SMALL SUBUNIT"/>
    <property type="match status" value="1"/>
</dbReference>
<comment type="caution">
    <text evidence="12">The sequence shown here is derived from an EMBL/GenBank/DDBJ whole genome shotgun (WGS) entry which is preliminary data.</text>
</comment>
<dbReference type="SUPFAM" id="SSF52016">
    <property type="entry name" value="LeuD/IlvD-like"/>
    <property type="match status" value="1"/>
</dbReference>
<dbReference type="GO" id="GO:0009316">
    <property type="term" value="C:3-isopropylmalate dehydratase complex"/>
    <property type="evidence" value="ECO:0007669"/>
    <property type="project" value="InterPro"/>
</dbReference>
<keyword evidence="7 10" id="KW-0028">Amino-acid biosynthesis</keyword>
<evidence type="ECO:0000256" key="7">
    <source>
        <dbReference type="ARBA" id="ARBA00022605"/>
    </source>
</evidence>
<dbReference type="Pfam" id="PF00694">
    <property type="entry name" value="Aconitase_C"/>
    <property type="match status" value="1"/>
</dbReference>
<dbReference type="NCBIfam" id="TIGR00171">
    <property type="entry name" value="leuD"/>
    <property type="match status" value="1"/>
</dbReference>
<evidence type="ECO:0000256" key="2">
    <source>
        <dbReference type="ARBA" id="ARBA00002695"/>
    </source>
</evidence>
<keyword evidence="9 10" id="KW-0100">Branched-chain amino acid biosynthesis</keyword>
<proteinExistence type="inferred from homology"/>
<organism evidence="12 13">
    <name type="scientific">Sphingomonas chungangi</name>
    <dbReference type="NCBI Taxonomy" id="2683589"/>
    <lineage>
        <taxon>Bacteria</taxon>
        <taxon>Pseudomonadati</taxon>
        <taxon>Pseudomonadota</taxon>
        <taxon>Alphaproteobacteria</taxon>
        <taxon>Sphingomonadales</taxon>
        <taxon>Sphingomonadaceae</taxon>
        <taxon>Sphingomonas</taxon>
    </lineage>
</organism>
<keyword evidence="8 10" id="KW-0456">Lyase</keyword>
<evidence type="ECO:0000256" key="10">
    <source>
        <dbReference type="HAMAP-Rule" id="MF_01031"/>
    </source>
</evidence>
<protein>
    <recommendedName>
        <fullName evidence="10">3-isopropylmalate dehydratase small subunit</fullName>
        <ecNumber evidence="10">4.2.1.33</ecNumber>
    </recommendedName>
    <alternativeName>
        <fullName evidence="10">Alpha-IPM isomerase</fullName>
        <shortName evidence="10">IPMI</shortName>
    </alternativeName>
    <alternativeName>
        <fullName evidence="10">Isopropylmalate isomerase</fullName>
    </alternativeName>
</protein>
<evidence type="ECO:0000256" key="1">
    <source>
        <dbReference type="ARBA" id="ARBA00000491"/>
    </source>
</evidence>
<comment type="similarity">
    <text evidence="4 10">Belongs to the LeuD family. LeuD type 1 subfamily.</text>
</comment>
<dbReference type="PANTHER" id="PTHR43345">
    <property type="entry name" value="3-ISOPROPYLMALATE DEHYDRATASE SMALL SUBUNIT 2-RELATED-RELATED"/>
    <property type="match status" value="1"/>
</dbReference>
<dbReference type="UniPathway" id="UPA00048">
    <property type="reaction ID" value="UER00071"/>
</dbReference>
<dbReference type="InterPro" id="IPR050075">
    <property type="entry name" value="LeuD"/>
</dbReference>
<dbReference type="GO" id="GO:0003861">
    <property type="term" value="F:3-isopropylmalate dehydratase activity"/>
    <property type="evidence" value="ECO:0007669"/>
    <property type="project" value="UniProtKB-UniRule"/>
</dbReference>
<evidence type="ECO:0000313" key="13">
    <source>
        <dbReference type="Proteomes" id="UP000570166"/>
    </source>
</evidence>
<keyword evidence="6 10" id="KW-0432">Leucine biosynthesis</keyword>
<dbReference type="RefSeq" id="WP_160366597.1">
    <property type="nucleotide sequence ID" value="NZ_JACEIB010000007.1"/>
</dbReference>
<gene>
    <name evidence="10 12" type="primary">leuD</name>
    <name evidence="12" type="ORF">HZF05_12000</name>
</gene>
<dbReference type="InterPro" id="IPR033940">
    <property type="entry name" value="IPMI_Swivel"/>
</dbReference>
<comment type="catalytic activity">
    <reaction evidence="1 10">
        <text>(2R,3S)-3-isopropylmalate = (2S)-2-isopropylmalate</text>
        <dbReference type="Rhea" id="RHEA:32287"/>
        <dbReference type="ChEBI" id="CHEBI:1178"/>
        <dbReference type="ChEBI" id="CHEBI:35121"/>
        <dbReference type="EC" id="4.2.1.33"/>
    </reaction>
</comment>
<evidence type="ECO:0000256" key="4">
    <source>
        <dbReference type="ARBA" id="ARBA00009845"/>
    </source>
</evidence>
<evidence type="ECO:0000256" key="5">
    <source>
        <dbReference type="ARBA" id="ARBA00011271"/>
    </source>
</evidence>
<sequence length="212" mass="23532">MTPFTTFTAVSASLPDADVDTDIIYPARFLLITEKKGLGRYAFYEKRFDPAGAERPDFLLNRKPFREAGIIVAGANFGCGSSREQAPWALADLGIRCIIAPSFGEIFFGNCFKNGMLPIVLDGEPLARLRADAEAGAMLTVDLDTCLVIRPTGDPIAFTVDPWRREALLNGWDEVSTILARRSDDIAAFERHQQLARPWLWQRDAQENDAHG</sequence>
<evidence type="ECO:0000259" key="11">
    <source>
        <dbReference type="Pfam" id="PF00694"/>
    </source>
</evidence>
<dbReference type="CDD" id="cd01577">
    <property type="entry name" value="IPMI_Swivel"/>
    <property type="match status" value="1"/>
</dbReference>
<comment type="subunit">
    <text evidence="5 10">Heterodimer of LeuC and LeuD.</text>
</comment>
<comment type="pathway">
    <text evidence="3 10">Amino-acid biosynthesis; L-leucine biosynthesis; L-leucine from 3-methyl-2-oxobutanoate: step 2/4.</text>
</comment>
<evidence type="ECO:0000256" key="3">
    <source>
        <dbReference type="ARBA" id="ARBA00004729"/>
    </source>
</evidence>
<keyword evidence="13" id="KW-1185">Reference proteome</keyword>
<evidence type="ECO:0000313" key="12">
    <source>
        <dbReference type="EMBL" id="MBA2934820.1"/>
    </source>
</evidence>
<evidence type="ECO:0000256" key="6">
    <source>
        <dbReference type="ARBA" id="ARBA00022430"/>
    </source>
</evidence>
<dbReference type="Gene3D" id="3.20.19.10">
    <property type="entry name" value="Aconitase, domain 4"/>
    <property type="match status" value="1"/>
</dbReference>
<accession>A0A838L7B8</accession>
<dbReference type="InterPro" id="IPR000573">
    <property type="entry name" value="AconitaseA/IPMdHydase_ssu_swvl"/>
</dbReference>
<dbReference type="EMBL" id="JACEIB010000007">
    <property type="protein sequence ID" value="MBA2934820.1"/>
    <property type="molecule type" value="Genomic_DNA"/>
</dbReference>